<dbReference type="PANTHER" id="PTHR11365:SF2">
    <property type="entry name" value="5-OXOPROLINASE"/>
    <property type="match status" value="1"/>
</dbReference>
<dbReference type="EMBL" id="CAWYQH010000104">
    <property type="protein sequence ID" value="CAK8687494.1"/>
    <property type="molecule type" value="Genomic_DNA"/>
</dbReference>
<accession>A0ABP0GA20</accession>
<evidence type="ECO:0000313" key="3">
    <source>
        <dbReference type="Proteomes" id="UP001642483"/>
    </source>
</evidence>
<reference evidence="2 3" key="1">
    <citation type="submission" date="2024-02" db="EMBL/GenBank/DDBJ databases">
        <authorList>
            <person name="Daric V."/>
            <person name="Darras S."/>
        </authorList>
    </citation>
    <scope>NUCLEOTIDE SEQUENCE [LARGE SCALE GENOMIC DNA]</scope>
</reference>
<dbReference type="PANTHER" id="PTHR11365">
    <property type="entry name" value="5-OXOPROLINASE RELATED"/>
    <property type="match status" value="1"/>
</dbReference>
<sequence length="179" mass="20826">MRFVSIEEYCSSCSVIGMTEEYLETALNFTIHHVRADPNKPDLIGLDDKDWYNWAVLTAQEMILYSNKEKDKKQKNQRFMGINWTTISRSSSQICQLTDLCVEVMKLLSVDPQNYCDAPREGIRSIMEKIDFIRMGTTVATNFLLERKDERMALALTEGWRDLLGNQSRPKMLDLLFRV</sequence>
<gene>
    <name evidence="2" type="ORF">CVLEPA_LOCUS19564</name>
</gene>
<keyword evidence="3" id="KW-1185">Reference proteome</keyword>
<organism evidence="2 3">
    <name type="scientific">Clavelina lepadiformis</name>
    <name type="common">Light-bulb sea squirt</name>
    <name type="synonym">Ascidia lepadiformis</name>
    <dbReference type="NCBI Taxonomy" id="159417"/>
    <lineage>
        <taxon>Eukaryota</taxon>
        <taxon>Metazoa</taxon>
        <taxon>Chordata</taxon>
        <taxon>Tunicata</taxon>
        <taxon>Ascidiacea</taxon>
        <taxon>Aplousobranchia</taxon>
        <taxon>Clavelinidae</taxon>
        <taxon>Clavelina</taxon>
    </lineage>
</organism>
<dbReference type="Proteomes" id="UP001642483">
    <property type="component" value="Unassembled WGS sequence"/>
</dbReference>
<protein>
    <recommendedName>
        <fullName evidence="1">Hydantoinase/oxoprolinase N-terminal domain-containing protein</fullName>
    </recommendedName>
</protein>
<name>A0ABP0GA20_CLALP</name>
<dbReference type="Pfam" id="PF05378">
    <property type="entry name" value="Hydant_A_N"/>
    <property type="match status" value="1"/>
</dbReference>
<feature type="domain" description="Hydantoinase/oxoprolinase N-terminal" evidence="1">
    <location>
        <begin position="102"/>
        <end position="174"/>
    </location>
</feature>
<proteinExistence type="predicted"/>
<dbReference type="InterPro" id="IPR008040">
    <property type="entry name" value="Hydant_A_N"/>
</dbReference>
<comment type="caution">
    <text evidence="2">The sequence shown here is derived from an EMBL/GenBank/DDBJ whole genome shotgun (WGS) entry which is preliminary data.</text>
</comment>
<evidence type="ECO:0000313" key="2">
    <source>
        <dbReference type="EMBL" id="CAK8687494.1"/>
    </source>
</evidence>
<evidence type="ECO:0000259" key="1">
    <source>
        <dbReference type="Pfam" id="PF05378"/>
    </source>
</evidence>
<dbReference type="InterPro" id="IPR045079">
    <property type="entry name" value="Oxoprolinase-like"/>
</dbReference>